<protein>
    <submittedName>
        <fullName evidence="9">DMT family transporter</fullName>
    </submittedName>
</protein>
<gene>
    <name evidence="9" type="ORF">J5Y03_17775</name>
</gene>
<dbReference type="RefSeq" id="WP_209407349.1">
    <property type="nucleotide sequence ID" value="NZ_JAGIYQ010000017.1"/>
</dbReference>
<evidence type="ECO:0000256" key="2">
    <source>
        <dbReference type="ARBA" id="ARBA00007362"/>
    </source>
</evidence>
<evidence type="ECO:0000256" key="7">
    <source>
        <dbReference type="SAM" id="Phobius"/>
    </source>
</evidence>
<feature type="domain" description="EamA" evidence="8">
    <location>
        <begin position="8"/>
        <end position="135"/>
    </location>
</feature>
<evidence type="ECO:0000256" key="5">
    <source>
        <dbReference type="ARBA" id="ARBA00022989"/>
    </source>
</evidence>
<dbReference type="Proteomes" id="UP000682134">
    <property type="component" value="Unassembled WGS sequence"/>
</dbReference>
<sequence>MRKEVLATILLVFVTFFWGATFVIVQNAIAFIEPFSFNAIRFLLAACILLPFWLKNYKGGLTGKQILISCGVGFISFTGYLLQTFGLLYTTSSKSGFITGICVIFVPVFLFLVFRERSSVGTIIACIIALFGLKVLTSDDHFSFNIGDTLTLCCAVAFAFHIILSGKYSKEINPLTFAFIQILTVGVCSSIFSLFFENTGRIFSASLWQNNSFVFAVVITALFCTSIAYSIQMFAQKHISSTKAALIFILEPVFAAMTSVLYGGETLTMHTILGGALIVGGMFLSEIPLPKKFSKVKNEAM</sequence>
<keyword evidence="6 7" id="KW-0472">Membrane</keyword>
<keyword evidence="5 7" id="KW-1133">Transmembrane helix</keyword>
<proteinExistence type="inferred from homology"/>
<comment type="caution">
    <text evidence="9">The sequence shown here is derived from an EMBL/GenBank/DDBJ whole genome shotgun (WGS) entry which is preliminary data.</text>
</comment>
<comment type="similarity">
    <text evidence="2">Belongs to the EamA transporter family.</text>
</comment>
<feature type="transmembrane region" description="Helical" evidence="7">
    <location>
        <begin position="244"/>
        <end position="263"/>
    </location>
</feature>
<dbReference type="InterPro" id="IPR037185">
    <property type="entry name" value="EmrE-like"/>
</dbReference>
<feature type="transmembrane region" description="Helical" evidence="7">
    <location>
        <begin position="269"/>
        <end position="289"/>
    </location>
</feature>
<dbReference type="AlphaFoldDB" id="A0A940NQJ7"/>
<dbReference type="EMBL" id="JAGIYQ010000017">
    <property type="protein sequence ID" value="MBP0727011.1"/>
    <property type="molecule type" value="Genomic_DNA"/>
</dbReference>
<evidence type="ECO:0000313" key="9">
    <source>
        <dbReference type="EMBL" id="MBP0727011.1"/>
    </source>
</evidence>
<reference evidence="9" key="1">
    <citation type="submission" date="2021-04" db="EMBL/GenBank/DDBJ databases">
        <title>Genome seq and assembly of Bacillus sp.</title>
        <authorList>
            <person name="Chhetri G."/>
        </authorList>
    </citation>
    <scope>NUCLEOTIDE SEQUENCE</scope>
    <source>
        <strain evidence="9">RG28</strain>
    </source>
</reference>
<feature type="transmembrane region" description="Helical" evidence="7">
    <location>
        <begin position="142"/>
        <end position="163"/>
    </location>
</feature>
<evidence type="ECO:0000256" key="4">
    <source>
        <dbReference type="ARBA" id="ARBA00022692"/>
    </source>
</evidence>
<feature type="transmembrane region" description="Helical" evidence="7">
    <location>
        <begin position="120"/>
        <end position="136"/>
    </location>
</feature>
<dbReference type="GO" id="GO:0005886">
    <property type="term" value="C:plasma membrane"/>
    <property type="evidence" value="ECO:0007669"/>
    <property type="project" value="UniProtKB-SubCell"/>
</dbReference>
<feature type="transmembrane region" description="Helical" evidence="7">
    <location>
        <begin position="7"/>
        <end position="29"/>
    </location>
</feature>
<dbReference type="InterPro" id="IPR000620">
    <property type="entry name" value="EamA_dom"/>
</dbReference>
<feature type="transmembrane region" description="Helical" evidence="7">
    <location>
        <begin position="95"/>
        <end position="113"/>
    </location>
</feature>
<accession>A0A940NQJ7</accession>
<organism evidence="9 10">
    <name type="scientific">Gottfriedia endophytica</name>
    <dbReference type="NCBI Taxonomy" id="2820819"/>
    <lineage>
        <taxon>Bacteria</taxon>
        <taxon>Bacillati</taxon>
        <taxon>Bacillota</taxon>
        <taxon>Bacilli</taxon>
        <taxon>Bacillales</taxon>
        <taxon>Bacillaceae</taxon>
        <taxon>Gottfriedia</taxon>
    </lineage>
</organism>
<evidence type="ECO:0000313" key="10">
    <source>
        <dbReference type="Proteomes" id="UP000682134"/>
    </source>
</evidence>
<feature type="domain" description="EamA" evidence="8">
    <location>
        <begin position="146"/>
        <end position="284"/>
    </location>
</feature>
<evidence type="ECO:0000259" key="8">
    <source>
        <dbReference type="Pfam" id="PF00892"/>
    </source>
</evidence>
<dbReference type="InterPro" id="IPR051258">
    <property type="entry name" value="Diverse_Substrate_Transporter"/>
</dbReference>
<dbReference type="SUPFAM" id="SSF103481">
    <property type="entry name" value="Multidrug resistance efflux transporter EmrE"/>
    <property type="match status" value="2"/>
</dbReference>
<evidence type="ECO:0000256" key="3">
    <source>
        <dbReference type="ARBA" id="ARBA00022475"/>
    </source>
</evidence>
<keyword evidence="3" id="KW-1003">Cell membrane</keyword>
<name>A0A940NQJ7_9BACI</name>
<keyword evidence="4 7" id="KW-0812">Transmembrane</keyword>
<evidence type="ECO:0000256" key="1">
    <source>
        <dbReference type="ARBA" id="ARBA00004651"/>
    </source>
</evidence>
<evidence type="ECO:0000256" key="6">
    <source>
        <dbReference type="ARBA" id="ARBA00023136"/>
    </source>
</evidence>
<comment type="subcellular location">
    <subcellularLocation>
        <location evidence="1">Cell membrane</location>
        <topology evidence="1">Multi-pass membrane protein</topology>
    </subcellularLocation>
</comment>
<keyword evidence="10" id="KW-1185">Reference proteome</keyword>
<feature type="transmembrane region" description="Helical" evidence="7">
    <location>
        <begin position="66"/>
        <end position="89"/>
    </location>
</feature>
<feature type="transmembrane region" description="Helical" evidence="7">
    <location>
        <begin position="175"/>
        <end position="196"/>
    </location>
</feature>
<feature type="transmembrane region" description="Helical" evidence="7">
    <location>
        <begin position="212"/>
        <end position="232"/>
    </location>
</feature>
<dbReference type="Pfam" id="PF00892">
    <property type="entry name" value="EamA"/>
    <property type="match status" value="2"/>
</dbReference>
<feature type="transmembrane region" description="Helical" evidence="7">
    <location>
        <begin position="35"/>
        <end position="54"/>
    </location>
</feature>
<dbReference type="PANTHER" id="PTHR42920:SF5">
    <property type="entry name" value="EAMA DOMAIN-CONTAINING PROTEIN"/>
    <property type="match status" value="1"/>
</dbReference>
<dbReference type="PANTHER" id="PTHR42920">
    <property type="entry name" value="OS03G0707200 PROTEIN-RELATED"/>
    <property type="match status" value="1"/>
</dbReference>